<dbReference type="EMBL" id="OU466859">
    <property type="protein sequence ID" value="CAH2052904.1"/>
    <property type="molecule type" value="Genomic_DNA"/>
</dbReference>
<evidence type="ECO:0000313" key="2">
    <source>
        <dbReference type="Proteomes" id="UP000836841"/>
    </source>
</evidence>
<sequence length="81" mass="9148">MIGEGEQAWDTVMYELNEVVHVLPIEPDITTILYLTKVPLQSDLVRYDKVTVTLFDGDFKEKMCINFNPYDYTASAAAVSA</sequence>
<organism evidence="1 2">
    <name type="scientific">Thlaspi arvense</name>
    <name type="common">Field penny-cress</name>
    <dbReference type="NCBI Taxonomy" id="13288"/>
    <lineage>
        <taxon>Eukaryota</taxon>
        <taxon>Viridiplantae</taxon>
        <taxon>Streptophyta</taxon>
        <taxon>Embryophyta</taxon>
        <taxon>Tracheophyta</taxon>
        <taxon>Spermatophyta</taxon>
        <taxon>Magnoliopsida</taxon>
        <taxon>eudicotyledons</taxon>
        <taxon>Gunneridae</taxon>
        <taxon>Pentapetalae</taxon>
        <taxon>rosids</taxon>
        <taxon>malvids</taxon>
        <taxon>Brassicales</taxon>
        <taxon>Brassicaceae</taxon>
        <taxon>Thlaspideae</taxon>
        <taxon>Thlaspi</taxon>
    </lineage>
</organism>
<name>A0AAU9S0M3_THLAR</name>
<reference evidence="1 2" key="1">
    <citation type="submission" date="2022-03" db="EMBL/GenBank/DDBJ databases">
        <authorList>
            <person name="Nunn A."/>
            <person name="Chopra R."/>
            <person name="Nunn A."/>
            <person name="Contreras Garrido A."/>
        </authorList>
    </citation>
    <scope>NUCLEOTIDE SEQUENCE [LARGE SCALE GENOMIC DNA]</scope>
</reference>
<proteinExistence type="predicted"/>
<evidence type="ECO:0000313" key="1">
    <source>
        <dbReference type="EMBL" id="CAH2052904.1"/>
    </source>
</evidence>
<dbReference type="AlphaFoldDB" id="A0AAU9S0M3"/>
<keyword evidence="2" id="KW-1185">Reference proteome</keyword>
<dbReference type="Proteomes" id="UP000836841">
    <property type="component" value="Chromosome 3"/>
</dbReference>
<gene>
    <name evidence="1" type="ORF">TAV2_LOCUS11773</name>
</gene>
<protein>
    <submittedName>
        <fullName evidence="1">Uncharacterized protein</fullName>
    </submittedName>
</protein>
<accession>A0AAU9S0M3</accession>